<feature type="domain" description="Laminin EGF-like" evidence="12">
    <location>
        <begin position="446"/>
        <end position="498"/>
    </location>
</feature>
<feature type="disulfide bond" evidence="9">
    <location>
        <begin position="469"/>
        <end position="478"/>
    </location>
</feature>
<dbReference type="FunFam" id="2.60.120.260:FF:000018">
    <property type="entry name" value="Laminin subunit gamma 1"/>
    <property type="match status" value="1"/>
</dbReference>
<dbReference type="InterPro" id="IPR050440">
    <property type="entry name" value="Laminin/Netrin_ECM"/>
</dbReference>
<dbReference type="FunFam" id="2.10.25.10:FF:000090">
    <property type="entry name" value="laminin subunit alpha"/>
    <property type="match status" value="1"/>
</dbReference>
<feature type="domain" description="Laminin N-terminal" evidence="14">
    <location>
        <begin position="49"/>
        <end position="282"/>
    </location>
</feature>
<dbReference type="FunFam" id="2.10.25.10:FF:000758">
    <property type="entry name" value="Laminin subunit gamma 1"/>
    <property type="match status" value="1"/>
</dbReference>
<dbReference type="InterPro" id="IPR000742">
    <property type="entry name" value="EGF"/>
</dbReference>
<feature type="disulfide bond" evidence="9">
    <location>
        <begin position="961"/>
        <end position="970"/>
    </location>
</feature>
<sequence>MTRGRHKRMLMLLAICLIAVFAEPDPSEESYNRYPNNRGDDKCYNDNGKPQRCIPPFENAAFNVLMEATNTCGQERPTEFCKQTGVQKKSCEICKYGDHPARFLTDRDNNDNATWWQSETMYEGIEYPNQVNLTLPLGKTFDITYVRVLFESPRPESWGIYKRRVEKSPWEPYQFYSASCRDTYDLPDSLETVRGNDTRVLCTSAYSDISPLTKGTVAYSTLEGRPSAYHFETNPALQEWVQATDLRITLDGFNTFGDEVFGDDHVLKSYYYAIADVAVGARCACNGHAGECVNSTSVDGKTRRVCRCEHNTAGPDCNECLPFYNDVPWGRATTTDAHECRPCNCNGYSERCYFDKELYKASGHGGHCLDCRANRDGANCERCRENFYQRPEDNYCIACNCHEIGSRSLQCNSEGKCQCKPGVTGDKCDRCAVNYYNFGSYGCTSCECNVAGSFANKQNCDPINGVCTCKENVEGKRCRVCKPGFFNLAMDNDFGCTPCFCYGHSSVCRPATGYSKIVIESMFVRAAERWTATVAGNPIPLHYDPVTQTISATALDRDNVYFVAPDRFLGDQRASYNQDLLFILRIGEAGPAPTARDIILEGGNGEQITQPIFGQDNRLPTVTPQEYRFKLHEHPNYGWEPRLSSRAFMSVLSNLTSIKIRGTYTHQGRGFLDDVKLETAHRGAAGKPADWVEHCQCPNGYVGQFCESCAPGFHHDPPNGGPFALCVPCNCNGHADICEAETGQCICQHNTAGSNCELCKRGYYGHSLKGTSDDCKPCPCPDNGPCILLGNNPDPICSECPLGRTGPRCETCSDGYFGSPEKGIACRPCDCNNNIDLNAVRNCNHETGECLKCVNNTAGFHCDECLSGYYGDALSDRKEDGCKVCQCYPPGTVELDYGRVAPCNQLTGHCMCKSHVIGRNCDKCEEGYYHILSGEGCAPCNCDSEGSYNRTCNPVTGQCECRPGVTGQHCDACVPYQYGFSREGCKSCDCDTIGSQDLQCDASGQCPCLHNVEGRRCDRCKENKHNRQNGCVDCPDCYNLVQAAANNHRERLAKLENTLKKINSSPTVIKDSDFEKELKNIQDKVKNLLQIAKQGSGSENKTLVEQLDELRDQLNEIGEISQTVNLTASEAHKTTSEGLMNIDEAEKVLDKIHAQLTDAEDYLATDGATALSDAKSRADQVGQQNKQMTSIAQEARSSADINVNEAKKIHVLAEQARTTTIEAYTLAKKAIAKYTNMTDDIRGLENKLELLEHRMNDVRNLTSIAATKSSTVSQEAIDLLILDLTLPPVDIDQLRNQIDNLNNEGLRLKEQAQLLLDENESLLIEMAEKVRKSEELIEKVQDQQTSTAELLAELDGANEKVDDAVKRGDQTLKEAQETLKKLSEFHAEVERERIKAQDALGNIVNIKELIENAMEHAAEAEEILKGSEDNAEYARKKAQDAQTYAEEASAKANAVRIEANKTKIEALRVGNEAEKLHQRVDITDFMMKKYEIQSGQDTNITTEANHKVGQTKINVTLASNQVDKALAEVAEIIKELANLPEIDDADLNRLEERLNAAEEEIVAANLDQRIRALTDAKNLQSQWVKNYEDEVNRLRMEVDNISEIRKVLPAKCSNRVRLEPS</sequence>
<dbReference type="CDD" id="cd00055">
    <property type="entry name" value="EGF_Lam"/>
    <property type="match status" value="10"/>
</dbReference>
<feature type="coiled-coil region" evidence="10">
    <location>
        <begin position="1038"/>
        <end position="1065"/>
    </location>
</feature>
<feature type="disulfide bond" evidence="9">
    <location>
        <begin position="942"/>
        <end position="959"/>
    </location>
</feature>
<gene>
    <name evidence="15" type="ORF">WH47_11649</name>
</gene>
<feature type="disulfide bond" evidence="9">
    <location>
        <begin position="1008"/>
        <end position="1017"/>
    </location>
</feature>
<evidence type="ECO:0000256" key="2">
    <source>
        <dbReference type="ARBA" id="ARBA00022525"/>
    </source>
</evidence>
<evidence type="ECO:0000256" key="6">
    <source>
        <dbReference type="ARBA" id="ARBA00023180"/>
    </source>
</evidence>
<comment type="caution">
    <text evidence="9">Lacks conserved residue(s) required for the propagation of feature annotation.</text>
</comment>
<dbReference type="PANTHER" id="PTHR10574:SF435">
    <property type="entry name" value="LAMININ SUBUNIT GAMMA-1"/>
    <property type="match status" value="1"/>
</dbReference>
<evidence type="ECO:0000256" key="5">
    <source>
        <dbReference type="ARBA" id="ARBA00023157"/>
    </source>
</evidence>
<proteinExistence type="predicted"/>
<feature type="coiled-coil region" evidence="10">
    <location>
        <begin position="1291"/>
        <end position="1465"/>
    </location>
</feature>
<feature type="domain" description="Laminin EGF-like" evidence="12">
    <location>
        <begin position="829"/>
        <end position="884"/>
    </location>
</feature>
<dbReference type="InterPro" id="IPR008211">
    <property type="entry name" value="Laminin_N"/>
</dbReference>
<dbReference type="SMART" id="SM00281">
    <property type="entry name" value="LamB"/>
    <property type="match status" value="1"/>
</dbReference>
<feature type="disulfide bond" evidence="9">
    <location>
        <begin position="912"/>
        <end position="921"/>
    </location>
</feature>
<feature type="disulfide bond" evidence="9">
    <location>
        <begin position="853"/>
        <end position="862"/>
    </location>
</feature>
<dbReference type="SMART" id="SM00136">
    <property type="entry name" value="LamNT"/>
    <property type="match status" value="1"/>
</dbReference>
<feature type="disulfide bond" evidence="9">
    <location>
        <begin position="419"/>
        <end position="428"/>
    </location>
</feature>
<feature type="chain" id="PRO_5005575152" evidence="11">
    <location>
        <begin position="23"/>
        <end position="1621"/>
    </location>
</feature>
<dbReference type="Pfam" id="PF00055">
    <property type="entry name" value="Laminin_N"/>
    <property type="match status" value="1"/>
</dbReference>
<feature type="domain" description="Laminin EGF-like" evidence="12">
    <location>
        <begin position="729"/>
        <end position="777"/>
    </location>
</feature>
<keyword evidence="6" id="KW-0325">Glycoprotein</keyword>
<dbReference type="FunFam" id="2.10.25.10:FF:000728">
    <property type="entry name" value="Laminin subunit gamma 1"/>
    <property type="match status" value="1"/>
</dbReference>
<keyword evidence="7 9" id="KW-0424">Laminin EGF-like domain</keyword>
<dbReference type="GO" id="GO:0048731">
    <property type="term" value="P:system development"/>
    <property type="evidence" value="ECO:0007669"/>
    <property type="project" value="UniProtKB-ARBA"/>
</dbReference>
<evidence type="ECO:0000256" key="1">
    <source>
        <dbReference type="ARBA" id="ARBA00004613"/>
    </source>
</evidence>
<feature type="coiled-coil region" evidence="10">
    <location>
        <begin position="1100"/>
        <end position="1162"/>
    </location>
</feature>
<dbReference type="PROSITE" id="PS50027">
    <property type="entry name" value="EGF_LAM_2"/>
    <property type="match status" value="7"/>
</dbReference>
<name>A0A0L7R9B4_9HYME</name>
<evidence type="ECO:0000256" key="4">
    <source>
        <dbReference type="ARBA" id="ARBA00022737"/>
    </source>
</evidence>
<evidence type="ECO:0000313" key="15">
    <source>
        <dbReference type="EMBL" id="KOC67470.1"/>
    </source>
</evidence>
<dbReference type="FunFam" id="2.10.25.10:FF:000067">
    <property type="entry name" value="Laminin subunit gamma 1"/>
    <property type="match status" value="1"/>
</dbReference>
<dbReference type="GO" id="GO:0009887">
    <property type="term" value="P:animal organ morphogenesis"/>
    <property type="evidence" value="ECO:0007669"/>
    <property type="project" value="TreeGrafter"/>
</dbReference>
<keyword evidence="10" id="KW-0175">Coiled coil</keyword>
<comment type="subunit">
    <text evidence="8">Laminin is a complex glycoprotein, consisting of three different polypeptide chains (alpha, beta, gamma), which are bound to each other by disulfide bonds into a cross-shaped molecule comprising one long and three short arms with globules at each end.</text>
</comment>
<dbReference type="FunFam" id="2.10.25.10:FF:000105">
    <property type="entry name" value="laminin subunit gamma-1"/>
    <property type="match status" value="1"/>
</dbReference>
<dbReference type="PROSITE" id="PS51117">
    <property type="entry name" value="LAMININ_NTER"/>
    <property type="match status" value="1"/>
</dbReference>
<dbReference type="GO" id="GO:0005576">
    <property type="term" value="C:extracellular region"/>
    <property type="evidence" value="ECO:0007669"/>
    <property type="project" value="UniProtKB-SubCell"/>
</dbReference>
<dbReference type="Proteomes" id="UP000053825">
    <property type="component" value="Unassembled WGS sequence"/>
</dbReference>
<dbReference type="InterPro" id="IPR002049">
    <property type="entry name" value="LE_dom"/>
</dbReference>
<protein>
    <submittedName>
        <fullName evidence="15">Laminin subunit gamma-1</fullName>
    </submittedName>
</protein>
<dbReference type="InterPro" id="IPR000034">
    <property type="entry name" value="Laminin_IV"/>
</dbReference>
<keyword evidence="16" id="KW-1185">Reference proteome</keyword>
<dbReference type="OrthoDB" id="430826at2759"/>
<evidence type="ECO:0000259" key="13">
    <source>
        <dbReference type="PROSITE" id="PS51115"/>
    </source>
</evidence>
<dbReference type="PANTHER" id="PTHR10574">
    <property type="entry name" value="NETRIN/LAMININ-RELATED"/>
    <property type="match status" value="1"/>
</dbReference>
<dbReference type="Gene3D" id="2.60.120.260">
    <property type="entry name" value="Galactose-binding domain-like"/>
    <property type="match status" value="1"/>
</dbReference>
<dbReference type="PRINTS" id="PR00011">
    <property type="entry name" value="EGFLAMININ"/>
</dbReference>
<keyword evidence="5 9" id="KW-1015">Disulfide bond</keyword>
<keyword evidence="2" id="KW-0964">Secreted</keyword>
<comment type="subcellular location">
    <subcellularLocation>
        <location evidence="1">Secreted</location>
    </subcellularLocation>
</comment>
<feature type="coiled-coil region" evidence="10">
    <location>
        <begin position="1547"/>
        <end position="1604"/>
    </location>
</feature>
<accession>A0A0L7R9B4</accession>
<evidence type="ECO:0000259" key="12">
    <source>
        <dbReference type="PROSITE" id="PS50027"/>
    </source>
</evidence>
<evidence type="ECO:0000256" key="9">
    <source>
        <dbReference type="PROSITE-ProRule" id="PRU00460"/>
    </source>
</evidence>
<feature type="domain" description="Laminin EGF-like" evidence="12">
    <location>
        <begin position="988"/>
        <end position="1033"/>
    </location>
</feature>
<feature type="disulfide bond" evidence="9">
    <location>
        <begin position="988"/>
        <end position="1000"/>
    </location>
</feature>
<dbReference type="PROSITE" id="PS51115">
    <property type="entry name" value="LAMININ_IVA"/>
    <property type="match status" value="1"/>
</dbReference>
<feature type="domain" description="Laminin EGF-like" evidence="12">
    <location>
        <begin position="399"/>
        <end position="445"/>
    </location>
</feature>
<feature type="domain" description="Laminin IV type A" evidence="13">
    <location>
        <begin position="525"/>
        <end position="694"/>
    </location>
</feature>
<dbReference type="SMART" id="SM00181">
    <property type="entry name" value="EGF"/>
    <property type="match status" value="5"/>
</dbReference>
<feature type="domain" description="Laminin EGF-like" evidence="12">
    <location>
        <begin position="885"/>
        <end position="939"/>
    </location>
</feature>
<dbReference type="PROSITE" id="PS01248">
    <property type="entry name" value="EGF_LAM_1"/>
    <property type="match status" value="4"/>
</dbReference>
<feature type="domain" description="Laminin EGF-like" evidence="12">
    <location>
        <begin position="940"/>
        <end position="987"/>
    </location>
</feature>
<feature type="disulfide bond" evidence="9">
    <location>
        <begin position="399"/>
        <end position="411"/>
    </location>
</feature>
<evidence type="ECO:0000256" key="8">
    <source>
        <dbReference type="ARBA" id="ARBA00065619"/>
    </source>
</evidence>
<evidence type="ECO:0000256" key="10">
    <source>
        <dbReference type="SAM" id="Coils"/>
    </source>
</evidence>
<evidence type="ECO:0000313" key="16">
    <source>
        <dbReference type="Proteomes" id="UP000053825"/>
    </source>
</evidence>
<feature type="coiled-coil region" evidence="10">
    <location>
        <begin position="1227"/>
        <end position="1261"/>
    </location>
</feature>
<keyword evidence="3 11" id="KW-0732">Signal</keyword>
<evidence type="ECO:0000256" key="11">
    <source>
        <dbReference type="SAM" id="SignalP"/>
    </source>
</evidence>
<dbReference type="EMBL" id="KQ414627">
    <property type="protein sequence ID" value="KOC67470.1"/>
    <property type="molecule type" value="Genomic_DNA"/>
</dbReference>
<dbReference type="Gene3D" id="2.10.25.10">
    <property type="entry name" value="Laminin"/>
    <property type="match status" value="10"/>
</dbReference>
<dbReference type="GO" id="GO:0009888">
    <property type="term" value="P:tissue development"/>
    <property type="evidence" value="ECO:0007669"/>
    <property type="project" value="TreeGrafter"/>
</dbReference>
<dbReference type="STRING" id="597456.A0A0L7R9B4"/>
<dbReference type="SMART" id="SM00180">
    <property type="entry name" value="EGF_Lam"/>
    <property type="match status" value="11"/>
</dbReference>
<evidence type="ECO:0000256" key="3">
    <source>
        <dbReference type="ARBA" id="ARBA00022729"/>
    </source>
</evidence>
<dbReference type="Pfam" id="PF00053">
    <property type="entry name" value="EGF_laminin"/>
    <property type="match status" value="10"/>
</dbReference>
<reference evidence="15 16" key="1">
    <citation type="submission" date="2015-07" db="EMBL/GenBank/DDBJ databases">
        <title>The genome of Habropoda laboriosa.</title>
        <authorList>
            <person name="Pan H."/>
            <person name="Kapheim K."/>
        </authorList>
    </citation>
    <scope>NUCLEOTIDE SEQUENCE [LARGE SCALE GENOMIC DNA]</scope>
    <source>
        <strain evidence="15">0110345459</strain>
    </source>
</reference>
<feature type="disulfide bond" evidence="9">
    <location>
        <begin position="940"/>
        <end position="952"/>
    </location>
</feature>
<dbReference type="SUPFAM" id="SSF57196">
    <property type="entry name" value="EGF/Laminin"/>
    <property type="match status" value="8"/>
</dbReference>
<keyword evidence="4" id="KW-0677">Repeat</keyword>
<feature type="signal peptide" evidence="11">
    <location>
        <begin position="1"/>
        <end position="22"/>
    </location>
</feature>
<evidence type="ECO:0000256" key="7">
    <source>
        <dbReference type="ARBA" id="ARBA00023292"/>
    </source>
</evidence>
<dbReference type="FunFam" id="2.10.25.10:FF:000051">
    <property type="entry name" value="Laminin subunit alpha 4"/>
    <property type="match status" value="1"/>
</dbReference>
<evidence type="ECO:0000259" key="14">
    <source>
        <dbReference type="PROSITE" id="PS51117"/>
    </source>
</evidence>
<feature type="disulfide bond" evidence="9">
    <location>
        <begin position="747"/>
        <end position="756"/>
    </location>
</feature>
<dbReference type="FunFam" id="2.10.25.10:FF:000166">
    <property type="entry name" value="laminin subunit gamma-1"/>
    <property type="match status" value="1"/>
</dbReference>
<organism evidence="15 16">
    <name type="scientific">Habropoda laboriosa</name>
    <dbReference type="NCBI Taxonomy" id="597456"/>
    <lineage>
        <taxon>Eukaryota</taxon>
        <taxon>Metazoa</taxon>
        <taxon>Ecdysozoa</taxon>
        <taxon>Arthropoda</taxon>
        <taxon>Hexapoda</taxon>
        <taxon>Insecta</taxon>
        <taxon>Pterygota</taxon>
        <taxon>Neoptera</taxon>
        <taxon>Endopterygota</taxon>
        <taxon>Hymenoptera</taxon>
        <taxon>Apocrita</taxon>
        <taxon>Aculeata</taxon>
        <taxon>Apoidea</taxon>
        <taxon>Anthophila</taxon>
        <taxon>Apidae</taxon>
        <taxon>Habropoda</taxon>
    </lineage>
</organism>
<dbReference type="Pfam" id="PF00052">
    <property type="entry name" value="Laminin_B"/>
    <property type="match status" value="1"/>
</dbReference>